<evidence type="ECO:0008006" key="4">
    <source>
        <dbReference type="Google" id="ProtNLM"/>
    </source>
</evidence>
<accession>A0A918A4S8</accession>
<reference evidence="2" key="1">
    <citation type="journal article" date="2014" name="Int. J. Syst. Evol. Microbiol.">
        <title>Complete genome sequence of Corynebacterium casei LMG S-19264T (=DSM 44701T), isolated from a smear-ripened cheese.</title>
        <authorList>
            <consortium name="US DOE Joint Genome Institute (JGI-PGF)"/>
            <person name="Walter F."/>
            <person name="Albersmeier A."/>
            <person name="Kalinowski J."/>
            <person name="Ruckert C."/>
        </authorList>
    </citation>
    <scope>NUCLEOTIDE SEQUENCE</scope>
    <source>
        <strain evidence="2">CGMCC 4.7430</strain>
    </source>
</reference>
<dbReference type="Proteomes" id="UP000660745">
    <property type="component" value="Unassembled WGS sequence"/>
</dbReference>
<evidence type="ECO:0000313" key="3">
    <source>
        <dbReference type="Proteomes" id="UP000660745"/>
    </source>
</evidence>
<keyword evidence="1" id="KW-0472">Membrane</keyword>
<organism evidence="2 3">
    <name type="scientific">Nonomuraea glycinis</name>
    <dbReference type="NCBI Taxonomy" id="2047744"/>
    <lineage>
        <taxon>Bacteria</taxon>
        <taxon>Bacillati</taxon>
        <taxon>Actinomycetota</taxon>
        <taxon>Actinomycetes</taxon>
        <taxon>Streptosporangiales</taxon>
        <taxon>Streptosporangiaceae</taxon>
        <taxon>Nonomuraea</taxon>
    </lineage>
</organism>
<comment type="caution">
    <text evidence="2">The sequence shown here is derived from an EMBL/GenBank/DDBJ whole genome shotgun (WGS) entry which is preliminary data.</text>
</comment>
<feature type="transmembrane region" description="Helical" evidence="1">
    <location>
        <begin position="411"/>
        <end position="434"/>
    </location>
</feature>
<dbReference type="EMBL" id="BMNK01000004">
    <property type="protein sequence ID" value="GGP06798.1"/>
    <property type="molecule type" value="Genomic_DNA"/>
</dbReference>
<feature type="transmembrane region" description="Helical" evidence="1">
    <location>
        <begin position="359"/>
        <end position="382"/>
    </location>
</feature>
<keyword evidence="3" id="KW-1185">Reference proteome</keyword>
<evidence type="ECO:0000313" key="2">
    <source>
        <dbReference type="EMBL" id="GGP06798.1"/>
    </source>
</evidence>
<sequence>MRTIGRVGEDIAGLIWLLGVLLALLSVPALAGGSVALAMLSAPRDRRTPVQGSRLMWGAVLAVVGLAVPARIAWATHEERFYKELEPGMLMLAGMAGGSLLLLGLGPFVSWALTLPDRFAVRLPRPLRLPARRLAGHQPGTAGGVAMTMVATAVATAVMIVAAAQTAQERSFSPSQAPYGALVVQVSSDEEARVARAALRQEIPSAPIVQSEGTGKGYLLYFHNDLAGVDPHIGDQALLGYLTGDLSTPYDEGTAVLVTSEDVGDIPLDIGYSLDTPSGETLRRSIPAIAVKPADPGRTDLFIPAKVLRDLGVGLTPNRLIIDPAFHRTSAAEQERLDRRLGVGTPSYVERGFEASTGWLFVFVPMILLALVGALVATGSVADSLRWRRVLLRVTGGSGVRLRSYAVCRTWLAAACGTALGVAAGAATGLLLAWPGTAADRYDPLPRVAFDTPWLPIAVLVVGFPLLAAALAALLPPGSGPRVRPS</sequence>
<proteinExistence type="predicted"/>
<evidence type="ECO:0000256" key="1">
    <source>
        <dbReference type="SAM" id="Phobius"/>
    </source>
</evidence>
<feature type="transmembrane region" description="Helical" evidence="1">
    <location>
        <begin position="15"/>
        <end position="43"/>
    </location>
</feature>
<keyword evidence="1" id="KW-0812">Transmembrane</keyword>
<feature type="transmembrane region" description="Helical" evidence="1">
    <location>
        <begin position="55"/>
        <end position="77"/>
    </location>
</feature>
<dbReference type="AlphaFoldDB" id="A0A918A4S8"/>
<gene>
    <name evidence="2" type="ORF">GCM10012278_32230</name>
</gene>
<feature type="transmembrane region" description="Helical" evidence="1">
    <location>
        <begin position="454"/>
        <end position="475"/>
    </location>
</feature>
<protein>
    <recommendedName>
        <fullName evidence="4">FtsX-like permease family protein</fullName>
    </recommendedName>
</protein>
<reference evidence="2" key="2">
    <citation type="submission" date="2020-09" db="EMBL/GenBank/DDBJ databases">
        <authorList>
            <person name="Sun Q."/>
            <person name="Zhou Y."/>
        </authorList>
    </citation>
    <scope>NUCLEOTIDE SEQUENCE</scope>
    <source>
        <strain evidence="2">CGMCC 4.7430</strain>
    </source>
</reference>
<feature type="transmembrane region" description="Helical" evidence="1">
    <location>
        <begin position="89"/>
        <end position="115"/>
    </location>
</feature>
<keyword evidence="1" id="KW-1133">Transmembrane helix</keyword>
<name>A0A918A4S8_9ACTN</name>
<feature type="transmembrane region" description="Helical" evidence="1">
    <location>
        <begin position="142"/>
        <end position="164"/>
    </location>
</feature>